<dbReference type="PANTHER" id="PTHR39394">
    <property type="entry name" value="YALI0E31793P"/>
    <property type="match status" value="1"/>
</dbReference>
<gene>
    <name evidence="3" type="ORF">EJ02DRAFT_470663</name>
</gene>
<evidence type="ECO:0000256" key="1">
    <source>
        <dbReference type="SAM" id="MobiDB-lite"/>
    </source>
</evidence>
<dbReference type="InterPro" id="IPR018961">
    <property type="entry name" value="DnaJ_homolog_subfam-C_membr-28"/>
</dbReference>
<feature type="region of interest" description="Disordered" evidence="1">
    <location>
        <begin position="82"/>
        <end position="114"/>
    </location>
</feature>
<dbReference type="Pfam" id="PF09350">
    <property type="entry name" value="DJC28_CD"/>
    <property type="match status" value="1"/>
</dbReference>
<proteinExistence type="predicted"/>
<name>A0A6A5S7W8_9PLEO</name>
<keyword evidence="4" id="KW-1185">Reference proteome</keyword>
<feature type="domain" description="DnaJ homologue subfamily C member 28 conserved" evidence="2">
    <location>
        <begin position="169"/>
        <end position="240"/>
    </location>
</feature>
<protein>
    <recommendedName>
        <fullName evidence="2">DnaJ homologue subfamily C member 28 conserved domain-containing protein</fullName>
    </recommendedName>
</protein>
<evidence type="ECO:0000313" key="4">
    <source>
        <dbReference type="Proteomes" id="UP000800038"/>
    </source>
</evidence>
<dbReference type="Proteomes" id="UP000800038">
    <property type="component" value="Unassembled WGS sequence"/>
</dbReference>
<dbReference type="PANTHER" id="PTHR39394:SF1">
    <property type="entry name" value="DNAJ HOMOLOGUE SUBFAMILY C MEMBER 28 CONSERVED DOMAIN-CONTAINING PROTEIN"/>
    <property type="match status" value="1"/>
</dbReference>
<feature type="compositionally biased region" description="Pro residues" evidence="1">
    <location>
        <begin position="90"/>
        <end position="99"/>
    </location>
</feature>
<evidence type="ECO:0000259" key="2">
    <source>
        <dbReference type="Pfam" id="PF09350"/>
    </source>
</evidence>
<dbReference type="EMBL" id="ML976208">
    <property type="protein sequence ID" value="KAF1936142.1"/>
    <property type="molecule type" value="Genomic_DNA"/>
</dbReference>
<sequence>MSEEALESGGHGALKAVDEAGFSAGLKAQLEQRIAAANLSSSEANLPVAASRHTRDLATAEAWSGTESLHDASLRMLNDAHKPLRLGCPPKAPGVPPPQSIDTGRKRNKEGRGLRLANARDRSTVYASLKDDEDLETTEREKRMQDLKDRFDPSARQIVPGTISGLASLANKRIEDAIARGQFKNIPRGKTANVERDYNASSPFIDTTEYFMNKIIQKQEIVPPWIEKQQELTSAANKFRTRLRADWKRHAARMIASKGGSLLDQVTRAEAYAKAELIANPLKKKQKTFASVDDQGQLSQTALSGEFKVTSPPEGSSASAVLPAPYPFRDPNWERIESSYWAVSIKDLNDKARTYNLQAPDLAKKPYFNLERELSSCFADVAPQLAAAILDRARSPPKKTESWHSSGQKSVLDNIIGGPVRVRDERREKQYGFSQFWKELWADKSRDPY</sequence>
<reference evidence="3" key="1">
    <citation type="journal article" date="2020" name="Stud. Mycol.">
        <title>101 Dothideomycetes genomes: a test case for predicting lifestyles and emergence of pathogens.</title>
        <authorList>
            <person name="Haridas S."/>
            <person name="Albert R."/>
            <person name="Binder M."/>
            <person name="Bloem J."/>
            <person name="Labutti K."/>
            <person name="Salamov A."/>
            <person name="Andreopoulos B."/>
            <person name="Baker S."/>
            <person name="Barry K."/>
            <person name="Bills G."/>
            <person name="Bluhm B."/>
            <person name="Cannon C."/>
            <person name="Castanera R."/>
            <person name="Culley D."/>
            <person name="Daum C."/>
            <person name="Ezra D."/>
            <person name="Gonzalez J."/>
            <person name="Henrissat B."/>
            <person name="Kuo A."/>
            <person name="Liang C."/>
            <person name="Lipzen A."/>
            <person name="Lutzoni F."/>
            <person name="Magnuson J."/>
            <person name="Mondo S."/>
            <person name="Nolan M."/>
            <person name="Ohm R."/>
            <person name="Pangilinan J."/>
            <person name="Park H.-J."/>
            <person name="Ramirez L."/>
            <person name="Alfaro M."/>
            <person name="Sun H."/>
            <person name="Tritt A."/>
            <person name="Yoshinaga Y."/>
            <person name="Zwiers L.-H."/>
            <person name="Turgeon B."/>
            <person name="Goodwin S."/>
            <person name="Spatafora J."/>
            <person name="Crous P."/>
            <person name="Grigoriev I."/>
        </authorList>
    </citation>
    <scope>NUCLEOTIDE SEQUENCE</scope>
    <source>
        <strain evidence="3">CBS 161.51</strain>
    </source>
</reference>
<dbReference type="AlphaFoldDB" id="A0A6A5S7W8"/>
<organism evidence="3 4">
    <name type="scientific">Clathrospora elynae</name>
    <dbReference type="NCBI Taxonomy" id="706981"/>
    <lineage>
        <taxon>Eukaryota</taxon>
        <taxon>Fungi</taxon>
        <taxon>Dikarya</taxon>
        <taxon>Ascomycota</taxon>
        <taxon>Pezizomycotina</taxon>
        <taxon>Dothideomycetes</taxon>
        <taxon>Pleosporomycetidae</taxon>
        <taxon>Pleosporales</taxon>
        <taxon>Diademaceae</taxon>
        <taxon>Clathrospora</taxon>
    </lineage>
</organism>
<evidence type="ECO:0000313" key="3">
    <source>
        <dbReference type="EMBL" id="KAF1936142.1"/>
    </source>
</evidence>
<dbReference type="OrthoDB" id="1922282at2759"/>
<accession>A0A6A5S7W8</accession>